<reference evidence="2 3" key="1">
    <citation type="submission" date="2024-07" db="EMBL/GenBank/DDBJ databases">
        <title>Section-level genome sequencing and comparative genomics of Aspergillus sections Usti and Cavernicolus.</title>
        <authorList>
            <consortium name="Lawrence Berkeley National Laboratory"/>
            <person name="Nybo J.L."/>
            <person name="Vesth T.C."/>
            <person name="Theobald S."/>
            <person name="Frisvad J.C."/>
            <person name="Larsen T.O."/>
            <person name="Kjaerboelling I."/>
            <person name="Rothschild-Mancinelli K."/>
            <person name="Lyhne E.K."/>
            <person name="Kogle M.E."/>
            <person name="Barry K."/>
            <person name="Clum A."/>
            <person name="Na H."/>
            <person name="Ledsgaard L."/>
            <person name="Lin J."/>
            <person name="Lipzen A."/>
            <person name="Kuo A."/>
            <person name="Riley R."/>
            <person name="Mondo S."/>
            <person name="Labutti K."/>
            <person name="Haridas S."/>
            <person name="Pangalinan J."/>
            <person name="Salamov A.A."/>
            <person name="Simmons B.A."/>
            <person name="Magnuson J.K."/>
            <person name="Chen J."/>
            <person name="Drula E."/>
            <person name="Henrissat B."/>
            <person name="Wiebenga A."/>
            <person name="Lubbers R.J."/>
            <person name="Gomes A.C."/>
            <person name="Makela M.R."/>
            <person name="Stajich J."/>
            <person name="Grigoriev I.V."/>
            <person name="Mortensen U.H."/>
            <person name="De Vries R.P."/>
            <person name="Baker S.E."/>
            <person name="Andersen M.R."/>
        </authorList>
    </citation>
    <scope>NUCLEOTIDE SEQUENCE [LARGE SCALE GENOMIC DNA]</scope>
    <source>
        <strain evidence="2 3">CBS 123904</strain>
    </source>
</reference>
<dbReference type="EMBL" id="JBFXLU010000148">
    <property type="protein sequence ID" value="KAL2838242.1"/>
    <property type="molecule type" value="Genomic_DNA"/>
</dbReference>
<dbReference type="Proteomes" id="UP001610446">
    <property type="component" value="Unassembled WGS sequence"/>
</dbReference>
<evidence type="ECO:0000313" key="3">
    <source>
        <dbReference type="Proteomes" id="UP001610446"/>
    </source>
</evidence>
<keyword evidence="1" id="KW-0472">Membrane</keyword>
<sequence length="300" mass="33531">MTERIGETPGLRARQNATELRRQSQGAAQNSGAARGVIELSGQVHQSWLCPKHPTDRTASHRVSDGRIPSHQIILFSCLSHILWASAASSHFLAFFSFALFFVFAVRMVGNVAGWSCGFLTFASFSWVFLSLYYSIAALLIASFPIPPPLPCVRPTHRQSSSSGQVSAYCEACVCTPYALDQFAFCAPSGFLHNDCHPIPSFHHFLAEDTRHRIDSPCNVEADRPSRFITNLFVCYPCSRISPRVSDSNPLPPQHLYHRQHIDDPCISHPIDNPRRYAHEYIETPRAFSYEASVHNQTAT</sequence>
<organism evidence="2 3">
    <name type="scientific">Aspergillus pseudoustus</name>
    <dbReference type="NCBI Taxonomy" id="1810923"/>
    <lineage>
        <taxon>Eukaryota</taxon>
        <taxon>Fungi</taxon>
        <taxon>Dikarya</taxon>
        <taxon>Ascomycota</taxon>
        <taxon>Pezizomycotina</taxon>
        <taxon>Eurotiomycetes</taxon>
        <taxon>Eurotiomycetidae</taxon>
        <taxon>Eurotiales</taxon>
        <taxon>Aspergillaceae</taxon>
        <taxon>Aspergillus</taxon>
        <taxon>Aspergillus subgen. Nidulantes</taxon>
    </lineage>
</organism>
<evidence type="ECO:0000256" key="1">
    <source>
        <dbReference type="SAM" id="Phobius"/>
    </source>
</evidence>
<evidence type="ECO:0000313" key="2">
    <source>
        <dbReference type="EMBL" id="KAL2838242.1"/>
    </source>
</evidence>
<feature type="transmembrane region" description="Helical" evidence="1">
    <location>
        <begin position="118"/>
        <end position="144"/>
    </location>
</feature>
<gene>
    <name evidence="2" type="ORF">BJY01DRAFT_35411</name>
</gene>
<keyword evidence="1" id="KW-1133">Transmembrane helix</keyword>
<accession>A0ABR4JGI8</accession>
<feature type="transmembrane region" description="Helical" evidence="1">
    <location>
        <begin position="82"/>
        <end position="106"/>
    </location>
</feature>
<comment type="caution">
    <text evidence="2">The sequence shown here is derived from an EMBL/GenBank/DDBJ whole genome shotgun (WGS) entry which is preliminary data.</text>
</comment>
<proteinExistence type="predicted"/>
<keyword evidence="3" id="KW-1185">Reference proteome</keyword>
<name>A0ABR4JGI8_9EURO</name>
<keyword evidence="1" id="KW-0812">Transmembrane</keyword>
<protein>
    <submittedName>
        <fullName evidence="2">Uncharacterized protein</fullName>
    </submittedName>
</protein>